<evidence type="ECO:0000256" key="2">
    <source>
        <dbReference type="SAM" id="MobiDB-lite"/>
    </source>
</evidence>
<organism evidence="3 4">
    <name type="scientific">Athelia psychrophila</name>
    <dbReference type="NCBI Taxonomy" id="1759441"/>
    <lineage>
        <taxon>Eukaryota</taxon>
        <taxon>Fungi</taxon>
        <taxon>Dikarya</taxon>
        <taxon>Basidiomycota</taxon>
        <taxon>Agaricomycotina</taxon>
        <taxon>Agaricomycetes</taxon>
        <taxon>Agaricomycetidae</taxon>
        <taxon>Atheliales</taxon>
        <taxon>Atheliaceae</taxon>
        <taxon>Athelia</taxon>
    </lineage>
</organism>
<protein>
    <submittedName>
        <fullName evidence="3">Uncharacterized protein</fullName>
    </submittedName>
</protein>
<feature type="coiled-coil region" evidence="1">
    <location>
        <begin position="360"/>
        <end position="387"/>
    </location>
</feature>
<feature type="region of interest" description="Disordered" evidence="2">
    <location>
        <begin position="530"/>
        <end position="552"/>
    </location>
</feature>
<dbReference type="Proteomes" id="UP000076532">
    <property type="component" value="Unassembled WGS sequence"/>
</dbReference>
<feature type="compositionally biased region" description="Pro residues" evidence="2">
    <location>
        <begin position="538"/>
        <end position="547"/>
    </location>
</feature>
<dbReference type="EMBL" id="KV417582">
    <property type="protein sequence ID" value="KZP17450.1"/>
    <property type="molecule type" value="Genomic_DNA"/>
</dbReference>
<sequence length="583" mass="65159">MSNTADRQFKKTEQVVGRPAVTDHNIHEDYMRDPPNNLAGTDEVRSAARNSQGLKEGTQIVEDENPGVIGHQDMGRAKQSDVLDAQLVIWQLKVALFTIVMFGGLCRAGINAVKCCLLAFHSSQFARTLSEKQPAQHVFSTSSYISRSPFRIAFRLAEASLGLRICASDVQVSGTCFQLLRLPGEATGGSVNALSTWPPGTLSIDGKGGSKLLRRALWEEEPVEQDAARAVALHVRDLVAGARARAHHPHERARADLHAQLPELPRRDVELDALPRLPEAPLRPRREEALLAREPQPLPVLPARLELLKVTPLDALQRARPLPLLAAEQRLRHDAPPEALVDTEPRLLRGRGAVGERALVRLLEQEVEEHARLVHGLERARARLQRAPVQAQDGLHGRVERVLPARLRRLEQQPEREAQFQARRERRRVALGALAQKLADELRLLELLPVQVPPHVRLRREHTRLPAQHELASQSGSRPHTTTHVEWTCAMGHKWTQTGNSRRCTVSQSSKFGVSLPTCVDKFEPKSPSLVPLISQNPPTPPPPPPSYSRTSDYARLRLRNMVFGIRNRIEMAYIIVEFKVRS</sequence>
<dbReference type="AlphaFoldDB" id="A0A166G446"/>
<evidence type="ECO:0000256" key="1">
    <source>
        <dbReference type="SAM" id="Coils"/>
    </source>
</evidence>
<proteinExistence type="predicted"/>
<evidence type="ECO:0000313" key="3">
    <source>
        <dbReference type="EMBL" id="KZP17450.1"/>
    </source>
</evidence>
<name>A0A166G446_9AGAM</name>
<reference evidence="3 4" key="1">
    <citation type="journal article" date="2016" name="Mol. Biol. Evol.">
        <title>Comparative Genomics of Early-Diverging Mushroom-Forming Fungi Provides Insights into the Origins of Lignocellulose Decay Capabilities.</title>
        <authorList>
            <person name="Nagy L.G."/>
            <person name="Riley R."/>
            <person name="Tritt A."/>
            <person name="Adam C."/>
            <person name="Daum C."/>
            <person name="Floudas D."/>
            <person name="Sun H."/>
            <person name="Yadav J.S."/>
            <person name="Pangilinan J."/>
            <person name="Larsson K.H."/>
            <person name="Matsuura K."/>
            <person name="Barry K."/>
            <person name="Labutti K."/>
            <person name="Kuo R."/>
            <person name="Ohm R.A."/>
            <person name="Bhattacharya S.S."/>
            <person name="Shirouzu T."/>
            <person name="Yoshinaga Y."/>
            <person name="Martin F.M."/>
            <person name="Grigoriev I.V."/>
            <person name="Hibbett D.S."/>
        </authorList>
    </citation>
    <scope>NUCLEOTIDE SEQUENCE [LARGE SCALE GENOMIC DNA]</scope>
    <source>
        <strain evidence="3 4">CBS 109695</strain>
    </source>
</reference>
<keyword evidence="1" id="KW-0175">Coiled coil</keyword>
<keyword evidence="4" id="KW-1185">Reference proteome</keyword>
<accession>A0A166G446</accession>
<dbReference type="OrthoDB" id="3224585at2759"/>
<gene>
    <name evidence="3" type="ORF">FIBSPDRAFT_894203</name>
</gene>
<evidence type="ECO:0000313" key="4">
    <source>
        <dbReference type="Proteomes" id="UP000076532"/>
    </source>
</evidence>